<dbReference type="Proteomes" id="UP001199469">
    <property type="component" value="Unassembled WGS sequence"/>
</dbReference>
<dbReference type="InterPro" id="IPR001109">
    <property type="entry name" value="Hydrogenase_HupF/HypC"/>
</dbReference>
<keyword evidence="3" id="KW-1185">Reference proteome</keyword>
<accession>A0ABS8P3K0</accession>
<proteinExistence type="inferred from homology"/>
<sequence length="76" mass="7615">MTTPGHCDGEVCVTCSDEAVPVTVLAVDDDGIARVDTGRGVEEVSVALVDAAVGDVVLVHAKEAIASLGPASRISP</sequence>
<dbReference type="SUPFAM" id="SSF159127">
    <property type="entry name" value="HupF/HypC-like"/>
    <property type="match status" value="1"/>
</dbReference>
<comment type="caution">
    <text evidence="2">The sequence shown here is derived from an EMBL/GenBank/DDBJ whole genome shotgun (WGS) entry which is preliminary data.</text>
</comment>
<evidence type="ECO:0000313" key="2">
    <source>
        <dbReference type="EMBL" id="MCD2192822.1"/>
    </source>
</evidence>
<name>A0ABS8P3K0_9PSEU</name>
<gene>
    <name evidence="2" type="ORF">LQ327_05395</name>
</gene>
<protein>
    <submittedName>
        <fullName evidence="2">HypC/HybG/HupF family hydrogenase formation chaperone</fullName>
    </submittedName>
</protein>
<dbReference type="Pfam" id="PF01455">
    <property type="entry name" value="HupF_HypC"/>
    <property type="match status" value="1"/>
</dbReference>
<evidence type="ECO:0000256" key="1">
    <source>
        <dbReference type="ARBA" id="ARBA00006018"/>
    </source>
</evidence>
<dbReference type="RefSeq" id="WP_230730489.1">
    <property type="nucleotide sequence ID" value="NZ_JAJNDB010000001.1"/>
</dbReference>
<evidence type="ECO:0000313" key="3">
    <source>
        <dbReference type="Proteomes" id="UP001199469"/>
    </source>
</evidence>
<dbReference type="EMBL" id="JAJNDB010000001">
    <property type="protein sequence ID" value="MCD2192822.1"/>
    <property type="molecule type" value="Genomic_DNA"/>
</dbReference>
<reference evidence="2 3" key="1">
    <citation type="submission" date="2021-11" db="EMBL/GenBank/DDBJ databases">
        <title>Draft genome sequence of Actinomycetospora sp. SF1 isolated from the rhizosphere soil.</title>
        <authorList>
            <person name="Duangmal K."/>
            <person name="Chantavorakit T."/>
        </authorList>
    </citation>
    <scope>NUCLEOTIDE SEQUENCE [LARGE SCALE GENOMIC DNA]</scope>
    <source>
        <strain evidence="2 3">TBRC 5722</strain>
    </source>
</reference>
<comment type="similarity">
    <text evidence="1">Belongs to the HupF/HypC family.</text>
</comment>
<organism evidence="2 3">
    <name type="scientific">Actinomycetospora endophytica</name>
    <dbReference type="NCBI Taxonomy" id="2291215"/>
    <lineage>
        <taxon>Bacteria</taxon>
        <taxon>Bacillati</taxon>
        <taxon>Actinomycetota</taxon>
        <taxon>Actinomycetes</taxon>
        <taxon>Pseudonocardiales</taxon>
        <taxon>Pseudonocardiaceae</taxon>
        <taxon>Actinomycetospora</taxon>
    </lineage>
</organism>
<dbReference type="Gene3D" id="2.30.30.140">
    <property type="match status" value="1"/>
</dbReference>